<dbReference type="EMBL" id="JABFOR010000001">
    <property type="protein sequence ID" value="NOJ68993.1"/>
    <property type="molecule type" value="Genomic_DNA"/>
</dbReference>
<feature type="compositionally biased region" description="Polar residues" evidence="1">
    <location>
        <begin position="1"/>
        <end position="10"/>
    </location>
</feature>
<name>A0AAP7DFW8_PAEAL</name>
<feature type="region of interest" description="Disordered" evidence="1">
    <location>
        <begin position="1"/>
        <end position="33"/>
    </location>
</feature>
<evidence type="ECO:0000313" key="3">
    <source>
        <dbReference type="Proteomes" id="UP000552038"/>
    </source>
</evidence>
<dbReference type="RefSeq" id="WP_171414294.1">
    <property type="nucleotide sequence ID" value="NZ_JABFOR010000001.1"/>
</dbReference>
<dbReference type="Proteomes" id="UP000552038">
    <property type="component" value="Unassembled WGS sequence"/>
</dbReference>
<sequence length="56" mass="6399">MASLRLTTEASTRESLGHRMKISSETNNEPEPVRQRYATLVKVGWNRAATCIRDHE</sequence>
<protein>
    <submittedName>
        <fullName evidence="2">Uncharacterized protein</fullName>
    </submittedName>
</protein>
<evidence type="ECO:0000313" key="2">
    <source>
        <dbReference type="EMBL" id="NOJ68993.1"/>
    </source>
</evidence>
<proteinExistence type="predicted"/>
<evidence type="ECO:0000256" key="1">
    <source>
        <dbReference type="SAM" id="MobiDB-lite"/>
    </source>
</evidence>
<dbReference type="AlphaFoldDB" id="A0AAP7DFW8"/>
<accession>A0AAP7DFW8</accession>
<organism evidence="2 3">
    <name type="scientific">Paenibacillus alvei</name>
    <name type="common">Bacillus alvei</name>
    <dbReference type="NCBI Taxonomy" id="44250"/>
    <lineage>
        <taxon>Bacteria</taxon>
        <taxon>Bacillati</taxon>
        <taxon>Bacillota</taxon>
        <taxon>Bacilli</taxon>
        <taxon>Bacillales</taxon>
        <taxon>Paenibacillaceae</taxon>
        <taxon>Paenibacillus</taxon>
    </lineage>
</organism>
<reference evidence="2 3" key="1">
    <citation type="submission" date="2020-05" db="EMBL/GenBank/DDBJ databases">
        <title>Whole genome sequencing and identification of novel metabolites from Paenibacillus alvei strain JR949.</title>
        <authorList>
            <person name="Rajendhran J."/>
            <person name="Sree Pranav P."/>
            <person name="Mahalakshmi B."/>
            <person name="Karthikeyan R."/>
        </authorList>
    </citation>
    <scope>NUCLEOTIDE SEQUENCE [LARGE SCALE GENOMIC DNA]</scope>
    <source>
        <strain evidence="2 3">JR949</strain>
    </source>
</reference>
<comment type="caution">
    <text evidence="2">The sequence shown here is derived from an EMBL/GenBank/DDBJ whole genome shotgun (WGS) entry which is preliminary data.</text>
</comment>
<gene>
    <name evidence="2" type="ORF">HMI46_00305</name>
</gene>